<organism evidence="1 2">
    <name type="scientific">Funneliformis mosseae</name>
    <name type="common">Endomycorrhizal fungus</name>
    <name type="synonym">Glomus mosseae</name>
    <dbReference type="NCBI Taxonomy" id="27381"/>
    <lineage>
        <taxon>Eukaryota</taxon>
        <taxon>Fungi</taxon>
        <taxon>Fungi incertae sedis</taxon>
        <taxon>Mucoromycota</taxon>
        <taxon>Glomeromycotina</taxon>
        <taxon>Glomeromycetes</taxon>
        <taxon>Glomerales</taxon>
        <taxon>Glomeraceae</taxon>
        <taxon>Funneliformis</taxon>
    </lineage>
</organism>
<accession>A0A9N9I075</accession>
<protein>
    <submittedName>
        <fullName evidence="1">192_t:CDS:1</fullName>
    </submittedName>
</protein>
<dbReference type="SUPFAM" id="SSF52047">
    <property type="entry name" value="RNI-like"/>
    <property type="match status" value="1"/>
</dbReference>
<dbReference type="AlphaFoldDB" id="A0A9N9I075"/>
<dbReference type="EMBL" id="CAJVPP010011427">
    <property type="protein sequence ID" value="CAG8714198.1"/>
    <property type="molecule type" value="Genomic_DNA"/>
</dbReference>
<evidence type="ECO:0000313" key="2">
    <source>
        <dbReference type="Proteomes" id="UP000789375"/>
    </source>
</evidence>
<evidence type="ECO:0000313" key="1">
    <source>
        <dbReference type="EMBL" id="CAG8714198.1"/>
    </source>
</evidence>
<proteinExistence type="predicted"/>
<reference evidence="1" key="1">
    <citation type="submission" date="2021-06" db="EMBL/GenBank/DDBJ databases">
        <authorList>
            <person name="Kallberg Y."/>
            <person name="Tangrot J."/>
            <person name="Rosling A."/>
        </authorList>
    </citation>
    <scope>NUCLEOTIDE SEQUENCE</scope>
    <source>
        <strain evidence="1">87-6 pot B 2015</strain>
    </source>
</reference>
<dbReference type="Gene3D" id="3.80.10.10">
    <property type="entry name" value="Ribonuclease Inhibitor"/>
    <property type="match status" value="1"/>
</dbReference>
<comment type="caution">
    <text evidence="1">The sequence shown here is derived from an EMBL/GenBank/DDBJ whole genome shotgun (WGS) entry which is preliminary data.</text>
</comment>
<keyword evidence="2" id="KW-1185">Reference proteome</keyword>
<dbReference type="InterPro" id="IPR032675">
    <property type="entry name" value="LRR_dom_sf"/>
</dbReference>
<sequence>MVIIHCPSLESYFGVNNVVQKEAHFIMEILINIDEPLSPMASSKLFRGNSPELLRHIIQYLRKDFETLHSCVLVNRYFCRITIPILWEDPFSVKCRRGNSYNFLDVYFSYFNDDDRTSLKKNGFINNPSPFLKPLFDYPNFIKTLNISRVTLHVDNYLNYPNKSTSLNNAIKFAFGSMLEEDYRIYPNIPRMSRHTGHWNYSKKDLIYKICIILFDLFINRDASLNNFVISIDKSRENFLMNRIYKKMLNDAKFISKVEDINLSLSTIPTIYPDPIPIFTSLPSLIPSIKHLRVCNYTNQLFAKNFLQSQTQLLSLSLNNACGIDIDSFKYCFNTLTIIKFEYCPFINFLSLDGLRNLTQLKSLHIDRCTGITSRFLQPLLDIPTPLKIKSLKVIGLFPKLALLLQKIGSYLEHLELYLFDDDERDASFESIMRFCDKIKFLYLSNFDQQNVTQLYELITHVNKHLRYLSIRNERLFLNDNYFLPKSCKIINSMIFKGLGQILPDSLEYLCLDFEIKPKDLKVFLDHCQHVGLKKILVRNDDRNFIDETFRILKEFVEGKRVKYFAYELSRPIKPKHSKYRNLKMLASEVQPFVKMRKYSDLIITISDF</sequence>
<gene>
    <name evidence="1" type="ORF">FMOSSE_LOCUS14528</name>
</gene>
<dbReference type="Proteomes" id="UP000789375">
    <property type="component" value="Unassembled WGS sequence"/>
</dbReference>
<name>A0A9N9I075_FUNMO</name>